<evidence type="ECO:0000256" key="1">
    <source>
        <dbReference type="ARBA" id="ARBA00019033"/>
    </source>
</evidence>
<feature type="compositionally biased region" description="Basic and acidic residues" evidence="3">
    <location>
        <begin position="75"/>
        <end position="89"/>
    </location>
</feature>
<feature type="domain" description="BCNT-C" evidence="4">
    <location>
        <begin position="195"/>
        <end position="275"/>
    </location>
</feature>
<dbReference type="OMA" id="AKKWPLW"/>
<dbReference type="PROSITE" id="PS51279">
    <property type="entry name" value="BCNT_C"/>
    <property type="match status" value="1"/>
</dbReference>
<dbReference type="Proteomes" id="UP000001819">
    <property type="component" value="Chromosome 3"/>
</dbReference>
<dbReference type="FunCoup" id="A0A6I8V3L4">
    <property type="interactions" value="1840"/>
</dbReference>
<sequence>MNKEEEYTSESENDEDYCIDGENVDSGSDDDSINNDADSENYDSDDKPSKSTKNQKKHISSNVYESESSIPRKTRQADRNKNDRINMEKDELESDEETDKSRSNALWADFLSDVGTEKQIQHKTKSVETPVEPTDDTKIASKKLTPAIIPREDTSKCLNTKFDVEKSKDSTNAKENQQQPVATSSKCFSRVSKRPQIGSGVGSFLNQLGKKKKLSVLEKSQMDWKTFKTDEGINEQLSTHNKGKDGYLERQDFLQRTDLRQFEIEKNLRQTRRQN</sequence>
<feature type="compositionally biased region" description="Polar residues" evidence="3">
    <location>
        <begin position="60"/>
        <end position="71"/>
    </location>
</feature>
<dbReference type="KEGG" id="dpo:6898025"/>
<feature type="compositionally biased region" description="Basic and acidic residues" evidence="3">
    <location>
        <begin position="162"/>
        <end position="172"/>
    </location>
</feature>
<reference evidence="5" key="1">
    <citation type="submission" date="2024-06" db="UniProtKB">
        <authorList>
            <consortium name="RefSeq"/>
        </authorList>
    </citation>
    <scope>NUCLEOTIDE SEQUENCE [LARGE SCALE GENOMIC DNA]</scope>
    <source>
        <strain evidence="5">MV2-25</strain>
    </source>
</reference>
<feature type="region of interest" description="Disordered" evidence="3">
    <location>
        <begin position="1"/>
        <end position="204"/>
    </location>
</feature>
<organism evidence="5 6">
    <name type="scientific">Drosophila pseudoobscura pseudoobscura</name>
    <name type="common">Fruit fly</name>
    <dbReference type="NCBI Taxonomy" id="46245"/>
    <lineage>
        <taxon>Eukaryota</taxon>
        <taxon>Metazoa</taxon>
        <taxon>Ecdysozoa</taxon>
        <taxon>Arthropoda</taxon>
        <taxon>Hexapoda</taxon>
        <taxon>Insecta</taxon>
        <taxon>Pterygota</taxon>
        <taxon>Neoptera</taxon>
        <taxon>Endopterygota</taxon>
        <taxon>Diptera</taxon>
        <taxon>Brachycera</taxon>
        <taxon>Muscomorpha</taxon>
        <taxon>Ephydroidea</taxon>
        <taxon>Drosophilidae</taxon>
        <taxon>Drosophila</taxon>
        <taxon>Sophophora</taxon>
    </lineage>
</organism>
<reference evidence="6" key="2">
    <citation type="submission" date="2025-08" db="UniProtKB">
        <authorList>
            <consortium name="RefSeq"/>
        </authorList>
    </citation>
    <scope>IDENTIFICATION</scope>
    <source>
        <strain evidence="6">MV-25-SWS-2005</strain>
        <tissue evidence="6">Whole body</tissue>
    </source>
</reference>
<dbReference type="AlphaFoldDB" id="A0A6I8V3L4"/>
<dbReference type="InterPro" id="IPR011421">
    <property type="entry name" value="BCNT-C"/>
</dbReference>
<dbReference type="Bgee" id="FBgn0245984">
    <property type="expression patterns" value="Expressed in female reproductive system and 2 other cell types or tissues"/>
</dbReference>
<evidence type="ECO:0000256" key="2">
    <source>
        <dbReference type="ARBA" id="ARBA00030244"/>
    </source>
</evidence>
<dbReference type="InterPro" id="IPR027124">
    <property type="entry name" value="Swc5/CFDP1/2"/>
</dbReference>
<dbReference type="GO" id="GO:0000812">
    <property type="term" value="C:Swr1 complex"/>
    <property type="evidence" value="ECO:0007669"/>
    <property type="project" value="TreeGrafter"/>
</dbReference>
<evidence type="ECO:0000259" key="4">
    <source>
        <dbReference type="PROSITE" id="PS51279"/>
    </source>
</evidence>
<evidence type="ECO:0000313" key="6">
    <source>
        <dbReference type="RefSeq" id="XP_002138114.1"/>
    </source>
</evidence>
<dbReference type="InParanoid" id="A0A6I8V3L4"/>
<gene>
    <name evidence="6" type="primary">Yeti</name>
</gene>
<protein>
    <recommendedName>
        <fullName evidence="1">Craniofacial development protein 1</fullName>
    </recommendedName>
    <alternativeName>
        <fullName evidence="2">Bucentaur</fullName>
    </alternativeName>
</protein>
<feature type="compositionally biased region" description="Polar residues" evidence="3">
    <location>
        <begin position="173"/>
        <end position="187"/>
    </location>
</feature>
<name>A0A6I8V3L4_DROPS</name>
<accession>A0A6I8V3L4</accession>
<dbReference type="GeneID" id="6898025"/>
<dbReference type="PANTHER" id="PTHR48407">
    <property type="entry name" value="CRANIOFACIAL DEVELOPMENT PROTEIN 1"/>
    <property type="match status" value="1"/>
</dbReference>
<dbReference type="PANTHER" id="PTHR48407:SF1">
    <property type="entry name" value="CRANIOFACIAL DEVELOPMENT PROTEIN 1"/>
    <property type="match status" value="1"/>
</dbReference>
<keyword evidence="5" id="KW-1185">Reference proteome</keyword>
<dbReference type="Pfam" id="PF07572">
    <property type="entry name" value="BCNT"/>
    <property type="match status" value="1"/>
</dbReference>
<evidence type="ECO:0000256" key="3">
    <source>
        <dbReference type="SAM" id="MobiDB-lite"/>
    </source>
</evidence>
<feature type="compositionally biased region" description="Acidic residues" evidence="3">
    <location>
        <begin position="7"/>
        <end position="43"/>
    </location>
</feature>
<dbReference type="RefSeq" id="XP_002138114.1">
    <property type="nucleotide sequence ID" value="XM_002138078.3"/>
</dbReference>
<proteinExistence type="predicted"/>
<evidence type="ECO:0000313" key="5">
    <source>
        <dbReference type="Proteomes" id="UP000001819"/>
    </source>
</evidence>